<gene>
    <name evidence="8" type="primary">pxcA</name>
    <name evidence="9" type="ORF">Cri9333_3908</name>
</gene>
<evidence type="ECO:0000313" key="9">
    <source>
        <dbReference type="EMBL" id="AFZ14717.1"/>
    </source>
</evidence>
<keyword evidence="4 8" id="KW-0375">Hydrogen ion transport</keyword>
<dbReference type="NCBIfam" id="NF002703">
    <property type="entry name" value="PRK02507.1-1"/>
    <property type="match status" value="1"/>
</dbReference>
<organism evidence="9 10">
    <name type="scientific">Crinalium epipsammum PCC 9333</name>
    <dbReference type="NCBI Taxonomy" id="1173022"/>
    <lineage>
        <taxon>Bacteria</taxon>
        <taxon>Bacillati</taxon>
        <taxon>Cyanobacteriota</taxon>
        <taxon>Cyanophyceae</taxon>
        <taxon>Gomontiellales</taxon>
        <taxon>Gomontiellaceae</taxon>
        <taxon>Crinalium</taxon>
    </lineage>
</organism>
<dbReference type="GO" id="GO:0015078">
    <property type="term" value="F:proton transmembrane transporter activity"/>
    <property type="evidence" value="ECO:0007669"/>
    <property type="project" value="UniProtKB-UniRule"/>
</dbReference>
<keyword evidence="7 8" id="KW-0472">Membrane</keyword>
<keyword evidence="3 8" id="KW-0812">Transmembrane</keyword>
<dbReference type="AlphaFoldDB" id="K9W4Q1"/>
<keyword evidence="6 8" id="KW-0406">Ion transport</keyword>
<evidence type="ECO:0000256" key="5">
    <source>
        <dbReference type="ARBA" id="ARBA00022989"/>
    </source>
</evidence>
<keyword evidence="5 8" id="KW-1133">Transmembrane helix</keyword>
<evidence type="ECO:0000256" key="6">
    <source>
        <dbReference type="ARBA" id="ARBA00023065"/>
    </source>
</evidence>
<evidence type="ECO:0000256" key="4">
    <source>
        <dbReference type="ARBA" id="ARBA00022781"/>
    </source>
</evidence>
<evidence type="ECO:0000256" key="8">
    <source>
        <dbReference type="HAMAP-Rule" id="MF_01308"/>
    </source>
</evidence>
<accession>K9W4Q1</accession>
<dbReference type="PANTHER" id="PTHR33650:SF2">
    <property type="entry name" value="CHLOROPLAST ENVELOPE MEMBRANE PROTEIN"/>
    <property type="match status" value="1"/>
</dbReference>
<keyword evidence="8" id="KW-1003">Cell membrane</keyword>
<keyword evidence="8" id="KW-0997">Cell inner membrane</keyword>
<sequence>MRATFSWDNTDELRKKVGKYLRATNKWFFETPERSLEQAYNAALIIRSIEEEYLGDRNSNPAEQGKNVKAYLKADIDKNLGIIKLRLAEFKLSRSILTISNPVILEKLRFIDEVLVKYQQKNSNSVALIPVTEASPITLQPDKIKADQHGIDSKKFEKPTEKTGALPRSIGRTLNRIKTELDPESETAVVRDFRKSRNRTKVTIRFILLLILIPVLTQQLSKEFLVKPIIAHVKTENNPQIFLNVEMQEEAFRELENFEASLKFQNLINQAPKFSSEEMEERVKNKAIKIAEEFRDKSRDAVSNIFADFLGLAAFGVVIATSKREIVTVKFFMDEIVYGLSDSAKAFIIILCTDIFVGFHSPHGWEVILEGFAGHLGLAANQSLISLFIATVPVILDTFFKYWIFRYLSRVSPSAVATLRNMNE</sequence>
<dbReference type="STRING" id="1173022.Cri9333_3908"/>
<dbReference type="GO" id="GO:0005886">
    <property type="term" value="C:plasma membrane"/>
    <property type="evidence" value="ECO:0007669"/>
    <property type="project" value="UniProtKB-SubCell"/>
</dbReference>
<dbReference type="eggNOG" id="ENOG502Z8HH">
    <property type="taxonomic scope" value="Bacteria"/>
</dbReference>
<comment type="function">
    <text evidence="8">Required for H(+) efflux immediately after light irradiation to form a rapid H(+) concentration gradient across the thylakoid membranes. Together with PxcL, contributes to transient H(+) uptake following dark to light transition.</text>
</comment>
<dbReference type="Proteomes" id="UP000010472">
    <property type="component" value="Chromosome"/>
</dbReference>
<dbReference type="RefSeq" id="WP_015204817.1">
    <property type="nucleotide sequence ID" value="NC_019753.1"/>
</dbReference>
<reference evidence="9 10" key="1">
    <citation type="submission" date="2012-06" db="EMBL/GenBank/DDBJ databases">
        <title>Finished chromosome of genome of Crinalium epipsammum PCC 9333.</title>
        <authorList>
            <consortium name="US DOE Joint Genome Institute"/>
            <person name="Gugger M."/>
            <person name="Coursin T."/>
            <person name="Rippka R."/>
            <person name="Tandeau De Marsac N."/>
            <person name="Huntemann M."/>
            <person name="Wei C.-L."/>
            <person name="Han J."/>
            <person name="Detter J.C."/>
            <person name="Han C."/>
            <person name="Tapia R."/>
            <person name="Davenport K."/>
            <person name="Daligault H."/>
            <person name="Erkkila T."/>
            <person name="Gu W."/>
            <person name="Munk A.C.C."/>
            <person name="Teshima H."/>
            <person name="Xu Y."/>
            <person name="Chain P."/>
            <person name="Chen A."/>
            <person name="Krypides N."/>
            <person name="Mavromatis K."/>
            <person name="Markowitz V."/>
            <person name="Szeto E."/>
            <person name="Ivanova N."/>
            <person name="Mikhailova N."/>
            <person name="Ovchinnikova G."/>
            <person name="Pagani I."/>
            <person name="Pati A."/>
            <person name="Goodwin L."/>
            <person name="Peters L."/>
            <person name="Pitluck S."/>
            <person name="Woyke T."/>
            <person name="Kerfeld C."/>
        </authorList>
    </citation>
    <scope>NUCLEOTIDE SEQUENCE [LARGE SCALE GENOMIC DNA]</scope>
    <source>
        <strain evidence="9 10">PCC 9333</strain>
    </source>
</reference>
<dbReference type="KEGG" id="cep:Cri9333_3908"/>
<keyword evidence="2 8" id="KW-0813">Transport</keyword>
<dbReference type="InterPro" id="IPR004282">
    <property type="entry name" value="CemA"/>
</dbReference>
<evidence type="ECO:0000313" key="10">
    <source>
        <dbReference type="Proteomes" id="UP000010472"/>
    </source>
</evidence>
<dbReference type="PANTHER" id="PTHR33650">
    <property type="entry name" value="CHLOROPLAST ENVELOPE MEMBRANE PROTEIN-RELATED"/>
    <property type="match status" value="1"/>
</dbReference>
<comment type="subcellular location">
    <subcellularLocation>
        <location evidence="8">Cell inner membrane</location>
        <topology evidence="8">Multi-pass membrane protein</topology>
    </subcellularLocation>
    <subcellularLocation>
        <location evidence="1">Membrane</location>
        <topology evidence="1">Multi-pass membrane protein</topology>
    </subcellularLocation>
</comment>
<dbReference type="HOGENOM" id="CLU_690401_0_0_3"/>
<proteinExistence type="inferred from homology"/>
<dbReference type="HAMAP" id="MF_01308">
    <property type="entry name" value="CemA_PxcA"/>
    <property type="match status" value="1"/>
</dbReference>
<dbReference type="OrthoDB" id="418298at2"/>
<dbReference type="Pfam" id="PF03040">
    <property type="entry name" value="CemA"/>
    <property type="match status" value="1"/>
</dbReference>
<keyword evidence="10" id="KW-1185">Reference proteome</keyword>
<name>K9W4Q1_9CYAN</name>
<feature type="transmembrane region" description="Helical" evidence="8">
    <location>
        <begin position="202"/>
        <end position="220"/>
    </location>
</feature>
<evidence type="ECO:0000256" key="7">
    <source>
        <dbReference type="ARBA" id="ARBA00023136"/>
    </source>
</evidence>
<comment type="similarity">
    <text evidence="8">Belongs to the CemA family.</text>
</comment>
<dbReference type="PATRIC" id="fig|1173022.3.peg.4214"/>
<evidence type="ECO:0000256" key="2">
    <source>
        <dbReference type="ARBA" id="ARBA00022448"/>
    </source>
</evidence>
<feature type="transmembrane region" description="Helical" evidence="8">
    <location>
        <begin position="383"/>
        <end position="404"/>
    </location>
</feature>
<dbReference type="EMBL" id="CP003620">
    <property type="protein sequence ID" value="AFZ14717.1"/>
    <property type="molecule type" value="Genomic_DNA"/>
</dbReference>
<evidence type="ECO:0000256" key="3">
    <source>
        <dbReference type="ARBA" id="ARBA00022692"/>
    </source>
</evidence>
<feature type="transmembrane region" description="Helical" evidence="8">
    <location>
        <begin position="301"/>
        <end position="322"/>
    </location>
</feature>
<protein>
    <recommendedName>
        <fullName evidence="8">Proton extrusion protein PxcA</fullName>
    </recommendedName>
</protein>
<evidence type="ECO:0000256" key="1">
    <source>
        <dbReference type="ARBA" id="ARBA00004141"/>
    </source>
</evidence>
<feature type="transmembrane region" description="Helical" evidence="8">
    <location>
        <begin position="343"/>
        <end position="363"/>
    </location>
</feature>